<dbReference type="Proteomes" id="UP001169764">
    <property type="component" value="Unassembled WGS sequence"/>
</dbReference>
<keyword evidence="4" id="KW-1133">Transmembrane helix</keyword>
<evidence type="ECO:0000259" key="5">
    <source>
        <dbReference type="PROSITE" id="PS50109"/>
    </source>
</evidence>
<dbReference type="RefSeq" id="WP_303542548.1">
    <property type="nucleotide sequence ID" value="NZ_JAUOTP010000004.1"/>
</dbReference>
<evidence type="ECO:0000256" key="3">
    <source>
        <dbReference type="ARBA" id="ARBA00022553"/>
    </source>
</evidence>
<comment type="catalytic activity">
    <reaction evidence="1">
        <text>ATP + protein L-histidine = ADP + protein N-phospho-L-histidine.</text>
        <dbReference type="EC" id="2.7.13.3"/>
    </reaction>
</comment>
<feature type="transmembrane region" description="Helical" evidence="4">
    <location>
        <begin position="51"/>
        <end position="70"/>
    </location>
</feature>
<feature type="domain" description="Histidine kinase" evidence="5">
    <location>
        <begin position="218"/>
        <end position="421"/>
    </location>
</feature>
<protein>
    <recommendedName>
        <fullName evidence="2">histidine kinase</fullName>
        <ecNumber evidence="2">2.7.13.3</ecNumber>
    </recommendedName>
</protein>
<dbReference type="SMART" id="SM00387">
    <property type="entry name" value="HATPase_c"/>
    <property type="match status" value="1"/>
</dbReference>
<accession>A0ABT8Y9B9</accession>
<dbReference type="PANTHER" id="PTHR43065">
    <property type="entry name" value="SENSOR HISTIDINE KINASE"/>
    <property type="match status" value="1"/>
</dbReference>
<dbReference type="SUPFAM" id="SSF55874">
    <property type="entry name" value="ATPase domain of HSP90 chaperone/DNA topoisomerase II/histidine kinase"/>
    <property type="match status" value="1"/>
</dbReference>
<dbReference type="InterPro" id="IPR004358">
    <property type="entry name" value="Sig_transdc_His_kin-like_C"/>
</dbReference>
<dbReference type="PANTHER" id="PTHR43065:SF42">
    <property type="entry name" value="TWO-COMPONENT SENSOR PPRA"/>
    <property type="match status" value="1"/>
</dbReference>
<evidence type="ECO:0000256" key="1">
    <source>
        <dbReference type="ARBA" id="ARBA00000085"/>
    </source>
</evidence>
<evidence type="ECO:0000313" key="7">
    <source>
        <dbReference type="Proteomes" id="UP001169764"/>
    </source>
</evidence>
<dbReference type="Pfam" id="PF02518">
    <property type="entry name" value="HATPase_c"/>
    <property type="match status" value="1"/>
</dbReference>
<dbReference type="EMBL" id="JAUOTP010000004">
    <property type="protein sequence ID" value="MDO6414931.1"/>
    <property type="molecule type" value="Genomic_DNA"/>
</dbReference>
<dbReference type="Gene3D" id="3.30.565.10">
    <property type="entry name" value="Histidine kinase-like ATPase, C-terminal domain"/>
    <property type="match status" value="1"/>
</dbReference>
<feature type="transmembrane region" description="Helical" evidence="4">
    <location>
        <begin position="82"/>
        <end position="100"/>
    </location>
</feature>
<feature type="transmembrane region" description="Helical" evidence="4">
    <location>
        <begin position="128"/>
        <end position="145"/>
    </location>
</feature>
<dbReference type="CDD" id="cd00082">
    <property type="entry name" value="HisKA"/>
    <property type="match status" value="1"/>
</dbReference>
<dbReference type="PRINTS" id="PR00344">
    <property type="entry name" value="BCTRLSENSOR"/>
</dbReference>
<dbReference type="InterPro" id="IPR003661">
    <property type="entry name" value="HisK_dim/P_dom"/>
</dbReference>
<keyword evidence="7" id="KW-1185">Reference proteome</keyword>
<name>A0ABT8Y9B9_9SPHN</name>
<feature type="transmembrane region" description="Helical" evidence="4">
    <location>
        <begin position="28"/>
        <end position="45"/>
    </location>
</feature>
<dbReference type="Gene3D" id="1.10.287.130">
    <property type="match status" value="1"/>
</dbReference>
<feature type="transmembrane region" description="Helical" evidence="4">
    <location>
        <begin position="106"/>
        <end position="123"/>
    </location>
</feature>
<reference evidence="6" key="1">
    <citation type="submission" date="2023-07" db="EMBL/GenBank/DDBJ databases">
        <authorList>
            <person name="Kim M."/>
        </authorList>
    </citation>
    <scope>NUCLEOTIDE SEQUENCE</scope>
    <source>
        <strain evidence="6">BIUV-7</strain>
    </source>
</reference>
<dbReference type="InterPro" id="IPR005467">
    <property type="entry name" value="His_kinase_dom"/>
</dbReference>
<proteinExistence type="predicted"/>
<organism evidence="6 7">
    <name type="scientific">Sphingomonas natans</name>
    <dbReference type="NCBI Taxonomy" id="3063330"/>
    <lineage>
        <taxon>Bacteria</taxon>
        <taxon>Pseudomonadati</taxon>
        <taxon>Pseudomonadota</taxon>
        <taxon>Alphaproteobacteria</taxon>
        <taxon>Sphingomonadales</taxon>
        <taxon>Sphingomonadaceae</taxon>
        <taxon>Sphingomonas</taxon>
    </lineage>
</organism>
<keyword evidence="4" id="KW-0472">Membrane</keyword>
<keyword evidence="6" id="KW-0547">Nucleotide-binding</keyword>
<comment type="caution">
    <text evidence="6">The sequence shown here is derived from an EMBL/GenBank/DDBJ whole genome shotgun (WGS) entry which is preliminary data.</text>
</comment>
<keyword evidence="3" id="KW-0597">Phosphoprotein</keyword>
<keyword evidence="6" id="KW-0067">ATP-binding</keyword>
<keyword evidence="4" id="KW-0812">Transmembrane</keyword>
<evidence type="ECO:0000256" key="2">
    <source>
        <dbReference type="ARBA" id="ARBA00012438"/>
    </source>
</evidence>
<evidence type="ECO:0000256" key="4">
    <source>
        <dbReference type="SAM" id="Phobius"/>
    </source>
</evidence>
<gene>
    <name evidence="6" type="ORF">Q4F19_11110</name>
</gene>
<dbReference type="EC" id="2.7.13.3" evidence="2"/>
<dbReference type="PROSITE" id="PS50109">
    <property type="entry name" value="HIS_KIN"/>
    <property type="match status" value="1"/>
</dbReference>
<dbReference type="InterPro" id="IPR036890">
    <property type="entry name" value="HATPase_C_sf"/>
</dbReference>
<dbReference type="InterPro" id="IPR003594">
    <property type="entry name" value="HATPase_dom"/>
</dbReference>
<sequence length="427" mass="45566">MPFPADPARYSAALAGGRNMLLLSHLRLVALLGQLVTILVVRFGLNISLPLGPMIAVVAALAGLNIWSLVFLARGGTVTNRGLFLALLVDFAALTAQFYMSGGATNPFAPIGLLQIVIGAVLLEAWSSWVLLVLHSIAFGLLSLYHRPLALPEGYASAISPVQLFASWVNFVLVAVLLVFFVTRISRNLRQRDASIARMQQQAAEEDHIVRMGLLASGAAHELGTPLSSLSVILGDWRKQPALAADPEEIAEMQAAVARCKDIVGGILYAAGEARGEDLERTTLRHFLVAVTTTWSAQRPGLLTLDDKLDPDPEVVVDRTLAQILTNILENAAEAEASRIEMNVRISEGIIDLTVTDDGVGFPPAMLETIGQPYRSSKDRRGAGLGLFLAVNVLRKLGGTVAVRNGAVRGAVVTLMVPLAALTPEPS</sequence>
<evidence type="ECO:0000313" key="6">
    <source>
        <dbReference type="EMBL" id="MDO6414931.1"/>
    </source>
</evidence>
<dbReference type="GO" id="GO:0005524">
    <property type="term" value="F:ATP binding"/>
    <property type="evidence" value="ECO:0007669"/>
    <property type="project" value="UniProtKB-KW"/>
</dbReference>
<feature type="transmembrane region" description="Helical" evidence="4">
    <location>
        <begin position="165"/>
        <end position="183"/>
    </location>
</feature>